<comment type="subunit">
    <text evidence="3">Homotetramer.</text>
</comment>
<gene>
    <name evidence="8" type="ORF">PX52LOC_00814</name>
</gene>
<feature type="binding site" evidence="7">
    <location>
        <position position="115"/>
    </location>
    <ligand>
        <name>Mg(2+)</name>
        <dbReference type="ChEBI" id="CHEBI:18420"/>
    </ligand>
</feature>
<dbReference type="NCBIfam" id="TIGR01670">
    <property type="entry name" value="KdsC-phosphatas"/>
    <property type="match status" value="1"/>
</dbReference>
<proteinExistence type="inferred from homology"/>
<dbReference type="GO" id="GO:0008781">
    <property type="term" value="F:N-acylneuraminate cytidylyltransferase activity"/>
    <property type="evidence" value="ECO:0007669"/>
    <property type="project" value="TreeGrafter"/>
</dbReference>
<organism evidence="8 9">
    <name type="scientific">Limnoglobus roseus</name>
    <dbReference type="NCBI Taxonomy" id="2598579"/>
    <lineage>
        <taxon>Bacteria</taxon>
        <taxon>Pseudomonadati</taxon>
        <taxon>Planctomycetota</taxon>
        <taxon>Planctomycetia</taxon>
        <taxon>Gemmatales</taxon>
        <taxon>Gemmataceae</taxon>
        <taxon>Limnoglobus</taxon>
    </lineage>
</organism>
<dbReference type="InterPro" id="IPR050793">
    <property type="entry name" value="CMP-NeuNAc_synthase"/>
</dbReference>
<evidence type="ECO:0000256" key="5">
    <source>
        <dbReference type="ARBA" id="ARBA00022801"/>
    </source>
</evidence>
<dbReference type="GO" id="GO:0016788">
    <property type="term" value="F:hydrolase activity, acting on ester bonds"/>
    <property type="evidence" value="ECO:0007669"/>
    <property type="project" value="InterPro"/>
</dbReference>
<dbReference type="GO" id="GO:0046872">
    <property type="term" value="F:metal ion binding"/>
    <property type="evidence" value="ECO:0007669"/>
    <property type="project" value="UniProtKB-KW"/>
</dbReference>
<dbReference type="FunFam" id="3.40.50.1000:FF:000029">
    <property type="entry name" value="3-deoxy-D-manno-octulosonate 8-phosphate phosphatase KdsC"/>
    <property type="match status" value="1"/>
</dbReference>
<evidence type="ECO:0000256" key="3">
    <source>
        <dbReference type="ARBA" id="ARBA00011881"/>
    </source>
</evidence>
<feature type="binding site" evidence="7">
    <location>
        <position position="24"/>
    </location>
    <ligand>
        <name>substrate</name>
    </ligand>
</feature>
<keyword evidence="6 7" id="KW-0460">Magnesium</keyword>
<dbReference type="SUPFAM" id="SSF56784">
    <property type="entry name" value="HAD-like"/>
    <property type="match status" value="1"/>
</dbReference>
<reference evidence="9" key="1">
    <citation type="submission" date="2019-08" db="EMBL/GenBank/DDBJ databases">
        <title>Limnoglobus roseus gen. nov., sp. nov., a novel freshwater planctomycete with a giant genome from the family Gemmataceae.</title>
        <authorList>
            <person name="Kulichevskaya I.S."/>
            <person name="Naumoff D.G."/>
            <person name="Miroshnikov K."/>
            <person name="Ivanova A."/>
            <person name="Philippov D.A."/>
            <person name="Hakobyan A."/>
            <person name="Rijpstra I.C."/>
            <person name="Sinninghe Damste J.S."/>
            <person name="Liesack W."/>
            <person name="Dedysh S.N."/>
        </authorList>
    </citation>
    <scope>NUCLEOTIDE SEQUENCE [LARGE SCALE GENOMIC DNA]</scope>
    <source>
        <strain evidence="9">PX52</strain>
    </source>
</reference>
<evidence type="ECO:0000313" key="8">
    <source>
        <dbReference type="EMBL" id="QEL13954.1"/>
    </source>
</evidence>
<dbReference type="CDD" id="cd01630">
    <property type="entry name" value="HAD_KDO-like"/>
    <property type="match status" value="1"/>
</dbReference>
<feature type="binding site" evidence="7">
    <location>
        <position position="22"/>
    </location>
    <ligand>
        <name>Mg(2+)</name>
        <dbReference type="ChEBI" id="CHEBI:18420"/>
    </ligand>
</feature>
<evidence type="ECO:0000256" key="2">
    <source>
        <dbReference type="ARBA" id="ARBA00005893"/>
    </source>
</evidence>
<evidence type="ECO:0000256" key="1">
    <source>
        <dbReference type="ARBA" id="ARBA00001946"/>
    </source>
</evidence>
<dbReference type="SFLD" id="SFLDS00003">
    <property type="entry name" value="Haloacid_Dehalogenase"/>
    <property type="match status" value="1"/>
</dbReference>
<dbReference type="EMBL" id="CP042425">
    <property type="protein sequence ID" value="QEL13954.1"/>
    <property type="molecule type" value="Genomic_DNA"/>
</dbReference>
<accession>A0A5C1AA07</accession>
<evidence type="ECO:0000256" key="7">
    <source>
        <dbReference type="PIRSR" id="PIRSR006118-2"/>
    </source>
</evidence>
<dbReference type="SFLD" id="SFLDG01136">
    <property type="entry name" value="C1.6:_Phosphoserine_Phosphatas"/>
    <property type="match status" value="1"/>
</dbReference>
<dbReference type="Pfam" id="PF08282">
    <property type="entry name" value="Hydrolase_3"/>
    <property type="match status" value="1"/>
</dbReference>
<name>A0A5C1AA07_9BACT</name>
<dbReference type="InterPro" id="IPR036412">
    <property type="entry name" value="HAD-like_sf"/>
</dbReference>
<dbReference type="RefSeq" id="WP_149108881.1">
    <property type="nucleotide sequence ID" value="NZ_CP042425.1"/>
</dbReference>
<dbReference type="InterPro" id="IPR010023">
    <property type="entry name" value="KdsC_fam"/>
</dbReference>
<dbReference type="Gene3D" id="3.40.50.1000">
    <property type="entry name" value="HAD superfamily/HAD-like"/>
    <property type="match status" value="1"/>
</dbReference>
<keyword evidence="9" id="KW-1185">Reference proteome</keyword>
<dbReference type="PIRSF" id="PIRSF006118">
    <property type="entry name" value="KDO8-P_Ptase"/>
    <property type="match status" value="1"/>
</dbReference>
<protein>
    <submittedName>
        <fullName evidence="8">Haloacid dehalogenase</fullName>
    </submittedName>
</protein>
<dbReference type="Proteomes" id="UP000324974">
    <property type="component" value="Chromosome"/>
</dbReference>
<sequence length="180" mass="19356">MPRFSPTELAGRAKQISLLVLDVDGVLTDGRIVYADGGSELKQFHVRDGSGLKFWRESGNRAAIISGRASSAVDRRAKELGVGPVIQGSSDKSAALDEVLKTLGVWPQQVCAIGDDLPDLPMLRRCGLAVTVADACREVRAAADYVTQLPGGHGAVREAIEWLLTLKGQWGDVVKQYTEK</sequence>
<dbReference type="SFLD" id="SFLDG01138">
    <property type="entry name" value="C1.6.2:_Deoxy-d-mannose-octulo"/>
    <property type="match status" value="1"/>
</dbReference>
<evidence type="ECO:0000313" key="9">
    <source>
        <dbReference type="Proteomes" id="UP000324974"/>
    </source>
</evidence>
<evidence type="ECO:0000256" key="4">
    <source>
        <dbReference type="ARBA" id="ARBA00022723"/>
    </source>
</evidence>
<dbReference type="PANTHER" id="PTHR21485:SF3">
    <property type="entry name" value="N-ACYLNEURAMINATE CYTIDYLYLTRANSFERASE"/>
    <property type="match status" value="1"/>
</dbReference>
<dbReference type="AlphaFoldDB" id="A0A5C1AA07"/>
<dbReference type="KEGG" id="lrs:PX52LOC_00814"/>
<keyword evidence="5" id="KW-0378">Hydrolase</keyword>
<dbReference type="InterPro" id="IPR023214">
    <property type="entry name" value="HAD_sf"/>
</dbReference>
<keyword evidence="4 7" id="KW-0479">Metal-binding</keyword>
<comment type="cofactor">
    <cofactor evidence="1 7">
        <name>Mg(2+)</name>
        <dbReference type="ChEBI" id="CHEBI:18420"/>
    </cofactor>
</comment>
<dbReference type="PANTHER" id="PTHR21485">
    <property type="entry name" value="HAD SUPERFAMILY MEMBERS CMAS AND KDSC"/>
    <property type="match status" value="1"/>
</dbReference>
<evidence type="ECO:0000256" key="6">
    <source>
        <dbReference type="ARBA" id="ARBA00022842"/>
    </source>
</evidence>
<dbReference type="OrthoDB" id="9805604at2"/>
<comment type="similarity">
    <text evidence="2">Belongs to the KdsC family.</text>
</comment>